<evidence type="ECO:0000313" key="3">
    <source>
        <dbReference type="Proteomes" id="UP000039865"/>
    </source>
</evidence>
<protein>
    <submittedName>
        <fullName evidence="2">Uncharacterized protein</fullName>
    </submittedName>
</protein>
<gene>
    <name evidence="2" type="primary">Contig17510.g18630</name>
    <name evidence="2" type="ORF">STYLEM_18643</name>
</gene>
<evidence type="ECO:0000313" key="2">
    <source>
        <dbReference type="EMBL" id="CDW89510.1"/>
    </source>
</evidence>
<dbReference type="OMA" id="PRMENHY"/>
<feature type="region of interest" description="Disordered" evidence="1">
    <location>
        <begin position="595"/>
        <end position="665"/>
    </location>
</feature>
<sequence>MLSVTVRATQSDLIEDSQDFENQNVETQQEFSQEEQSAPTTTELPKRQLPPLCKEELPTLSVKDVLLTSANWDSFKKKNELFILGVSDSECPLCCQSEPLLKELQDLFQNNKYLYKGKKIQIARIDTSKKNQFLEKEEITFENVPKVIIIKDQRFYGFDQPLDRMDLLLHQINRILNPLITLKTEEEIELFLDHEKFWDADYQTKFFKNNQDVVPRMENHYSQLRYKTRVICFIYDKQEYREEYKNLKSDAKYLATRDNLRIGFVDNQRLIKKMKAKYSVRMFSSIAMSSLVMKRYDGELLNYDLTSEDHIFIHNWINKHTLKEVDELNNESYRIYELLRQPMFLTFVDFEDQRYSKACYKAVEVMRQVAPKFSHIMGFLYVNNTQFYLRKRVLGVTWDELPSMAFNMIDNRVIPYPRGKPIERDILFDWFDDIVKGKVSVKTTGFDRIVNDTDIQTYLLNNTIVANRENFYEIAFSEGFDVVVLFYTTEVVHNVQRNIALQFNLVADAFIKLQMQDYIKVVSYDINVNAFPEGIEFTTDLPQIYFFPAYHKKAPFKKYIGQGIAGSILTYIQKHADTEFQYPVDVSKIGMPREKNEQEENQNQQQSQETQENQQNQEDQIIDLDKENNSESMNKEEIDQSIEENSAQQQEQLENLQEESIHEDL</sequence>
<feature type="compositionally biased region" description="Low complexity" evidence="1">
    <location>
        <begin position="26"/>
        <end position="37"/>
    </location>
</feature>
<feature type="compositionally biased region" description="Low complexity" evidence="1">
    <location>
        <begin position="643"/>
        <end position="655"/>
    </location>
</feature>
<name>A0A078B4P9_STYLE</name>
<proteinExistence type="predicted"/>
<feature type="region of interest" description="Disordered" evidence="1">
    <location>
        <begin position="1"/>
        <end position="49"/>
    </location>
</feature>
<dbReference type="InterPro" id="IPR036249">
    <property type="entry name" value="Thioredoxin-like_sf"/>
</dbReference>
<reference evidence="2 3" key="1">
    <citation type="submission" date="2014-06" db="EMBL/GenBank/DDBJ databases">
        <authorList>
            <person name="Swart Estienne"/>
        </authorList>
    </citation>
    <scope>NUCLEOTIDE SEQUENCE [LARGE SCALE GENOMIC DNA]</scope>
    <source>
        <strain evidence="2 3">130c</strain>
    </source>
</reference>
<dbReference type="AlphaFoldDB" id="A0A078B4P9"/>
<organism evidence="2 3">
    <name type="scientific">Stylonychia lemnae</name>
    <name type="common">Ciliate</name>
    <dbReference type="NCBI Taxonomy" id="5949"/>
    <lineage>
        <taxon>Eukaryota</taxon>
        <taxon>Sar</taxon>
        <taxon>Alveolata</taxon>
        <taxon>Ciliophora</taxon>
        <taxon>Intramacronucleata</taxon>
        <taxon>Spirotrichea</taxon>
        <taxon>Stichotrichia</taxon>
        <taxon>Sporadotrichida</taxon>
        <taxon>Oxytrichidae</taxon>
        <taxon>Stylonychinae</taxon>
        <taxon>Stylonychia</taxon>
    </lineage>
</organism>
<dbReference type="EMBL" id="CCKQ01017612">
    <property type="protein sequence ID" value="CDW89510.1"/>
    <property type="molecule type" value="Genomic_DNA"/>
</dbReference>
<feature type="compositionally biased region" description="Low complexity" evidence="1">
    <location>
        <begin position="601"/>
        <end position="619"/>
    </location>
</feature>
<evidence type="ECO:0000256" key="1">
    <source>
        <dbReference type="SAM" id="MobiDB-lite"/>
    </source>
</evidence>
<dbReference type="Gene3D" id="3.40.30.10">
    <property type="entry name" value="Glutaredoxin"/>
    <property type="match status" value="3"/>
</dbReference>
<feature type="compositionally biased region" description="Polar residues" evidence="1">
    <location>
        <begin position="1"/>
        <end position="12"/>
    </location>
</feature>
<accession>A0A078B4P9</accession>
<dbReference type="InParanoid" id="A0A078B4P9"/>
<dbReference type="OrthoDB" id="427280at2759"/>
<keyword evidence="3" id="KW-1185">Reference proteome</keyword>
<feature type="compositionally biased region" description="Basic and acidic residues" evidence="1">
    <location>
        <begin position="623"/>
        <end position="638"/>
    </location>
</feature>
<dbReference type="Proteomes" id="UP000039865">
    <property type="component" value="Unassembled WGS sequence"/>
</dbReference>
<dbReference type="SUPFAM" id="SSF52833">
    <property type="entry name" value="Thioredoxin-like"/>
    <property type="match status" value="3"/>
</dbReference>